<dbReference type="Gene3D" id="3.90.1200.10">
    <property type="match status" value="1"/>
</dbReference>
<dbReference type="InterPro" id="IPR051678">
    <property type="entry name" value="AGP_Transferase"/>
</dbReference>
<gene>
    <name evidence="2" type="ORF">FHETE_5299</name>
</gene>
<dbReference type="InterPro" id="IPR011009">
    <property type="entry name" value="Kinase-like_dom_sf"/>
</dbReference>
<comment type="caution">
    <text evidence="2">The sequence shown here is derived from an EMBL/GenBank/DDBJ whole genome shotgun (WGS) entry which is preliminary data.</text>
</comment>
<dbReference type="Pfam" id="PF01636">
    <property type="entry name" value="APH"/>
    <property type="match status" value="1"/>
</dbReference>
<dbReference type="GO" id="GO:0016301">
    <property type="term" value="F:kinase activity"/>
    <property type="evidence" value="ECO:0007669"/>
    <property type="project" value="UniProtKB-KW"/>
</dbReference>
<proteinExistence type="predicted"/>
<dbReference type="Proteomes" id="UP000567885">
    <property type="component" value="Unassembled WGS sequence"/>
</dbReference>
<dbReference type="AlphaFoldDB" id="A0A8H5TEC8"/>
<accession>A0A8H5TEC8</accession>
<evidence type="ECO:0000313" key="2">
    <source>
        <dbReference type="EMBL" id="KAF5668363.1"/>
    </source>
</evidence>
<keyword evidence="2" id="KW-0418">Kinase</keyword>
<dbReference type="PANTHER" id="PTHR21310">
    <property type="entry name" value="AMINOGLYCOSIDE PHOSPHOTRANSFERASE-RELATED-RELATED"/>
    <property type="match status" value="1"/>
</dbReference>
<dbReference type="EMBL" id="JAAGWQ010000094">
    <property type="protein sequence ID" value="KAF5668363.1"/>
    <property type="molecule type" value="Genomic_DNA"/>
</dbReference>
<evidence type="ECO:0000313" key="3">
    <source>
        <dbReference type="Proteomes" id="UP000567885"/>
    </source>
</evidence>
<keyword evidence="2" id="KW-0808">Transferase</keyword>
<sequence>MSTNLVSIDPDGDVLIILPVTGSITWFKPEDPPALPAEKRFKCSKKHLTLASPRAAKIFSSSFKEASKEDDGFHHWKFDATFDGKAFELVLKIIHGKSSEVPRHIDQNLLTAVASIVDDLQCHDALNFFGNGWISSLYGLFRPALPKEMNKSLVQYILISSVFQHAILFEASTEAAIRYNNGTPSLPSTATLDFVIDALRQTKSPIYFGPQELSVSGKHSGSWVLSARSNAARPTADPKVTFSGGLFGSQPPPPVTALTTHRYISITAAMDPAFEQTVEQALCLIRDERDLPHPLGPLLECFIAKALQPQIAAAHVLRLCRSDAPRKDILARLALDWAFAVEAFTKFGKRPPRPDHFVQEQIVERDGNRCCITGKVASLREALTVAPILYIPIRWLDAEPSIVEMLRAFFGPPYLQWWLDCARTPERTNPYLSHWLVRSSVVEYFKRGLLTLDRLQPSMVEYRVTPCLIGTSEPMVDVEGEYPLLGDHSRSGKPKVDPRFVGTHARLATSIRWLEVNAQIARDETIVSSRIQSRGETYTPSLASKLIKTLRGSIWQVWLFMPVFARCYAYKLLKKVGNHMYGRSSSFSVQRLPFDLYLKCTTSEEAWNESNALTLIHKYTSIPAPFSLDIVAEGDRTYVLTTCLPGTPLSRTMDMFSDRSHRDFIGQMQSLIAQLRAIPRPQDIDYRISNTSGKACTDPRIRDGNPIGPFRNEEEFSQYLYYPEDPARRGHDIVFTHADLNPRNILVDRATRVDGTIGWNVTGIVDWENSGFYPEHWDCTKAQFEGWRWEERWRRALFDVFRPFSDYSKELELEKKSWRAGDGA</sequence>
<dbReference type="SUPFAM" id="SSF56112">
    <property type="entry name" value="Protein kinase-like (PK-like)"/>
    <property type="match status" value="1"/>
</dbReference>
<feature type="domain" description="Aminoglycoside phosphotransferase" evidence="1">
    <location>
        <begin position="608"/>
        <end position="801"/>
    </location>
</feature>
<reference evidence="2 3" key="1">
    <citation type="submission" date="2020-05" db="EMBL/GenBank/DDBJ databases">
        <title>Identification and distribution of gene clusters putatively required for synthesis of sphingolipid metabolism inhibitors in phylogenetically diverse species of the filamentous fungus Fusarium.</title>
        <authorList>
            <person name="Kim H.-S."/>
            <person name="Busman M."/>
            <person name="Brown D.W."/>
            <person name="Divon H."/>
            <person name="Uhlig S."/>
            <person name="Proctor R.H."/>
        </authorList>
    </citation>
    <scope>NUCLEOTIDE SEQUENCE [LARGE SCALE GENOMIC DNA]</scope>
    <source>
        <strain evidence="2 3">NRRL 20693</strain>
    </source>
</reference>
<keyword evidence="3" id="KW-1185">Reference proteome</keyword>
<name>A0A8H5TEC8_FUSHE</name>
<organism evidence="2 3">
    <name type="scientific">Fusarium heterosporum</name>
    <dbReference type="NCBI Taxonomy" id="42747"/>
    <lineage>
        <taxon>Eukaryota</taxon>
        <taxon>Fungi</taxon>
        <taxon>Dikarya</taxon>
        <taxon>Ascomycota</taxon>
        <taxon>Pezizomycotina</taxon>
        <taxon>Sordariomycetes</taxon>
        <taxon>Hypocreomycetidae</taxon>
        <taxon>Hypocreales</taxon>
        <taxon>Nectriaceae</taxon>
        <taxon>Fusarium</taxon>
        <taxon>Fusarium heterosporum species complex</taxon>
    </lineage>
</organism>
<dbReference type="OrthoDB" id="5326346at2759"/>
<evidence type="ECO:0000259" key="1">
    <source>
        <dbReference type="Pfam" id="PF01636"/>
    </source>
</evidence>
<dbReference type="InterPro" id="IPR002575">
    <property type="entry name" value="Aminoglycoside_PTrfase"/>
</dbReference>
<protein>
    <submittedName>
        <fullName evidence="2">Kinase-like domain-containing protein</fullName>
    </submittedName>
</protein>
<dbReference type="CDD" id="cd05120">
    <property type="entry name" value="APH_ChoK_like"/>
    <property type="match status" value="1"/>
</dbReference>
<dbReference type="PANTHER" id="PTHR21310:SF15">
    <property type="entry name" value="AMINOGLYCOSIDE PHOSPHOTRANSFERASE DOMAIN-CONTAINING PROTEIN"/>
    <property type="match status" value="1"/>
</dbReference>